<dbReference type="EMBL" id="JAJGNP010000021">
    <property type="protein sequence ID" value="MCC4234492.1"/>
    <property type="molecule type" value="Genomic_DNA"/>
</dbReference>
<accession>A0ABS8H7F4</accession>
<gene>
    <name evidence="1" type="ORF">LL253_17610</name>
</gene>
<sequence length="192" mass="20462">MALMTQAEFAAHRGVGKSAVSNWKKAGLLVFAEGPDGKLAVHVERTDAKLNARIDPTRGRPTTAIGEAPAIGELPMESDAAQTGGRNAAAVRVEVAEEELVARRMKNAEMARQLVPLSECERRLASLGRMARERVMAELRGRAERIAAARETREAMLLMDEACDAAFAALADAIEGGALDRDEGEAPEAEAA</sequence>
<keyword evidence="2" id="KW-1185">Reference proteome</keyword>
<proteinExistence type="predicted"/>
<reference evidence="1 2" key="1">
    <citation type="submission" date="2021-10" db="EMBL/GenBank/DDBJ databases">
        <title>The diversity and Nitrogen Metabolism of Culturable Nitrate-Utilizing Bacteria Within the Oxygen Minimum Zone of the Changjiang (Yangtze River)Estuary.</title>
        <authorList>
            <person name="Zhang D."/>
            <person name="Zheng J."/>
            <person name="Liu S."/>
            <person name="He W."/>
        </authorList>
    </citation>
    <scope>NUCLEOTIDE SEQUENCE [LARGE SCALE GENOMIC DNA]</scope>
    <source>
        <strain evidence="1 2">FXH275-2</strain>
    </source>
</reference>
<evidence type="ECO:0000313" key="1">
    <source>
        <dbReference type="EMBL" id="MCC4234492.1"/>
    </source>
</evidence>
<dbReference type="Proteomes" id="UP001198830">
    <property type="component" value="Unassembled WGS sequence"/>
</dbReference>
<dbReference type="RefSeq" id="WP_228227983.1">
    <property type="nucleotide sequence ID" value="NZ_JAJGNP010000021.1"/>
</dbReference>
<evidence type="ECO:0008006" key="3">
    <source>
        <dbReference type="Google" id="ProtNLM"/>
    </source>
</evidence>
<evidence type="ECO:0000313" key="2">
    <source>
        <dbReference type="Proteomes" id="UP001198830"/>
    </source>
</evidence>
<name>A0ABS8H7F4_9SPHN</name>
<protein>
    <recommendedName>
        <fullName evidence="3">Terminase small subunit</fullName>
    </recommendedName>
</protein>
<comment type="caution">
    <text evidence="1">The sequence shown here is derived from an EMBL/GenBank/DDBJ whole genome shotgun (WGS) entry which is preliminary data.</text>
</comment>
<organism evidence="1 2">
    <name type="scientific">Sphingobium soli</name>
    <dbReference type="NCBI Taxonomy" id="1591116"/>
    <lineage>
        <taxon>Bacteria</taxon>
        <taxon>Pseudomonadati</taxon>
        <taxon>Pseudomonadota</taxon>
        <taxon>Alphaproteobacteria</taxon>
        <taxon>Sphingomonadales</taxon>
        <taxon>Sphingomonadaceae</taxon>
        <taxon>Sphingobium</taxon>
    </lineage>
</organism>